<dbReference type="Gene3D" id="1.10.287.950">
    <property type="entry name" value="Methyl-accepting chemotaxis protein"/>
    <property type="match status" value="1"/>
</dbReference>
<name>A0A0U1KV16_9FIRM</name>
<reference evidence="14" key="1">
    <citation type="submission" date="2015-03" db="EMBL/GenBank/DDBJ databases">
        <authorList>
            <person name="Nijsse Bart"/>
        </authorList>
    </citation>
    <scope>NUCLEOTIDE SEQUENCE [LARGE SCALE GENOMIC DNA]</scope>
</reference>
<keyword evidence="4 10" id="KW-0812">Transmembrane</keyword>
<dbReference type="PROSITE" id="PS50885">
    <property type="entry name" value="HAMP"/>
    <property type="match status" value="1"/>
</dbReference>
<dbReference type="InterPro" id="IPR003660">
    <property type="entry name" value="HAMP_dom"/>
</dbReference>
<dbReference type="InterPro" id="IPR004090">
    <property type="entry name" value="Chemotax_Me-accpt_rcpt"/>
</dbReference>
<evidence type="ECO:0000256" key="7">
    <source>
        <dbReference type="ARBA" id="ARBA00023224"/>
    </source>
</evidence>
<comment type="subcellular location">
    <subcellularLocation>
        <location evidence="1">Cell membrane</location>
        <topology evidence="1">Multi-pass membrane protein</topology>
    </subcellularLocation>
</comment>
<dbReference type="CDD" id="cd18773">
    <property type="entry name" value="PDC1_HK_sensor"/>
    <property type="match status" value="1"/>
</dbReference>
<evidence type="ECO:0000256" key="6">
    <source>
        <dbReference type="ARBA" id="ARBA00023136"/>
    </source>
</evidence>
<keyword evidence="5 10" id="KW-1133">Transmembrane helix</keyword>
<dbReference type="SMART" id="SM00304">
    <property type="entry name" value="HAMP"/>
    <property type="match status" value="1"/>
</dbReference>
<keyword evidence="2" id="KW-1003">Cell membrane</keyword>
<evidence type="ECO:0000313" key="14">
    <source>
        <dbReference type="Proteomes" id="UP000049855"/>
    </source>
</evidence>
<keyword evidence="3" id="KW-0145">Chemotaxis</keyword>
<evidence type="ECO:0000256" key="2">
    <source>
        <dbReference type="ARBA" id="ARBA00022475"/>
    </source>
</evidence>
<dbReference type="PANTHER" id="PTHR32089">
    <property type="entry name" value="METHYL-ACCEPTING CHEMOTAXIS PROTEIN MCPB"/>
    <property type="match status" value="1"/>
</dbReference>
<dbReference type="CDD" id="cd11386">
    <property type="entry name" value="MCP_signal"/>
    <property type="match status" value="1"/>
</dbReference>
<accession>A0A0U1KV16</accession>
<dbReference type="GO" id="GO:0004888">
    <property type="term" value="F:transmembrane signaling receptor activity"/>
    <property type="evidence" value="ECO:0007669"/>
    <property type="project" value="InterPro"/>
</dbReference>
<evidence type="ECO:0000256" key="8">
    <source>
        <dbReference type="ARBA" id="ARBA00029447"/>
    </source>
</evidence>
<dbReference type="PRINTS" id="PR00260">
    <property type="entry name" value="CHEMTRNSDUCR"/>
</dbReference>
<feature type="transmembrane region" description="Helical" evidence="10">
    <location>
        <begin position="297"/>
        <end position="318"/>
    </location>
</feature>
<dbReference type="InterPro" id="IPR004089">
    <property type="entry name" value="MCPsignal_dom"/>
</dbReference>
<evidence type="ECO:0000313" key="13">
    <source>
        <dbReference type="EMBL" id="CQR70743.1"/>
    </source>
</evidence>
<dbReference type="GO" id="GO:0007165">
    <property type="term" value="P:signal transduction"/>
    <property type="evidence" value="ECO:0007669"/>
    <property type="project" value="UniProtKB-KW"/>
</dbReference>
<dbReference type="Gene3D" id="3.30.450.20">
    <property type="entry name" value="PAS domain"/>
    <property type="match status" value="1"/>
</dbReference>
<evidence type="ECO:0000256" key="4">
    <source>
        <dbReference type="ARBA" id="ARBA00022692"/>
    </source>
</evidence>
<dbReference type="AlphaFoldDB" id="A0A0U1KV16"/>
<dbReference type="EMBL" id="CTRP01000003">
    <property type="protein sequence ID" value="CQR70743.1"/>
    <property type="molecule type" value="Genomic_DNA"/>
</dbReference>
<protein>
    <submittedName>
        <fullName evidence="13">Methyl-accepting chemotaxis protein</fullName>
    </submittedName>
</protein>
<keyword evidence="7 9" id="KW-0807">Transducer</keyword>
<dbReference type="GO" id="GO:0005886">
    <property type="term" value="C:plasma membrane"/>
    <property type="evidence" value="ECO:0007669"/>
    <property type="project" value="UniProtKB-SubCell"/>
</dbReference>
<dbReference type="GO" id="GO:0006935">
    <property type="term" value="P:chemotaxis"/>
    <property type="evidence" value="ECO:0007669"/>
    <property type="project" value="UniProtKB-KW"/>
</dbReference>
<dbReference type="Proteomes" id="UP000049855">
    <property type="component" value="Unassembled WGS sequence"/>
</dbReference>
<organism evidence="13 14">
    <name type="scientific">Sporomusa ovata</name>
    <dbReference type="NCBI Taxonomy" id="2378"/>
    <lineage>
        <taxon>Bacteria</taxon>
        <taxon>Bacillati</taxon>
        <taxon>Bacillota</taxon>
        <taxon>Negativicutes</taxon>
        <taxon>Selenomonadales</taxon>
        <taxon>Sporomusaceae</taxon>
        <taxon>Sporomusa</taxon>
    </lineage>
</organism>
<dbReference type="Pfam" id="PF02743">
    <property type="entry name" value="dCache_1"/>
    <property type="match status" value="1"/>
</dbReference>
<dbReference type="PROSITE" id="PS50111">
    <property type="entry name" value="CHEMOTAXIS_TRANSDUC_2"/>
    <property type="match status" value="1"/>
</dbReference>
<evidence type="ECO:0000259" key="11">
    <source>
        <dbReference type="PROSITE" id="PS50111"/>
    </source>
</evidence>
<sequence>MKITSLKKKLLLILLPFFTLSFLALSGIGYYLSEQALSHSVNETAEAISSDYAQRVGGYIYSAKTQLQSFASIRRIYNPADEKSLLEAMNDCQNHLDFLENITYVYLSGSGLRPDGSRVALGDRDYFKKAVQTQKPAVSDIIVSRTTGKAGVNVAVPVFFEGKLTGVLTGAVSMEKLLEVIKDAKFQNTGYAMVLDSSGSIIIHPRNPELIGKLSFGDKTINPELNLKATQLDERLVNLFKDAAASGKPLHGKYSFEDDAKIGTITPIDLIGGQRWFMMVTAPEAEAEQQVNSLARALLIASLICFILAIIFVPIVSGHIAAPIAALRDECLVLAGGDLRAKTSDITSHDEVGQLQTGFANMRSSLSAMVIKMAGASNQVTDNSISLSDAAEQIGNTAGQVAAAIGQIAEGATHQAQQITQVKEKMISNSDQINAGLAEAGVTLESASRTSTVAAEGVRSLNGAIEQLGTVRNTVHFATESIQNLGRRSEEIGSIVGIITGIAGQTNLLALNAAIEAARAGEQGRGFAVVAEEVRKLAEESAQAAQQIGNLIRDIQAETSVTVRTMESNLEQVDLQVNNIEVSGQAMNEVIGEIAQSEKSVGKLKNRLQVLADDIAVIQEALVDVASIVEETAASSQEVAAAAEEQSASTEEMAALSKLVAGIADELQALVSQFQV</sequence>
<dbReference type="SMART" id="SM00283">
    <property type="entry name" value="MA"/>
    <property type="match status" value="1"/>
</dbReference>
<feature type="domain" description="Methyl-accepting transducer" evidence="11">
    <location>
        <begin position="390"/>
        <end position="647"/>
    </location>
</feature>
<dbReference type="CDD" id="cd06225">
    <property type="entry name" value="HAMP"/>
    <property type="match status" value="1"/>
</dbReference>
<proteinExistence type="inferred from homology"/>
<dbReference type="RefSeq" id="WP_021169465.1">
    <property type="nucleotide sequence ID" value="NZ_CTRP01000003.1"/>
</dbReference>
<evidence type="ECO:0000256" key="3">
    <source>
        <dbReference type="ARBA" id="ARBA00022500"/>
    </source>
</evidence>
<evidence type="ECO:0000259" key="12">
    <source>
        <dbReference type="PROSITE" id="PS50885"/>
    </source>
</evidence>
<dbReference type="PANTHER" id="PTHR32089:SF112">
    <property type="entry name" value="LYSOZYME-LIKE PROTEIN-RELATED"/>
    <property type="match status" value="1"/>
</dbReference>
<feature type="domain" description="HAMP" evidence="12">
    <location>
        <begin position="318"/>
        <end position="371"/>
    </location>
</feature>
<dbReference type="Pfam" id="PF00672">
    <property type="entry name" value="HAMP"/>
    <property type="match status" value="1"/>
</dbReference>
<evidence type="ECO:0000256" key="5">
    <source>
        <dbReference type="ARBA" id="ARBA00022989"/>
    </source>
</evidence>
<evidence type="ECO:0000256" key="10">
    <source>
        <dbReference type="SAM" id="Phobius"/>
    </source>
</evidence>
<keyword evidence="14" id="KW-1185">Reference proteome</keyword>
<dbReference type="Pfam" id="PF00015">
    <property type="entry name" value="MCPsignal"/>
    <property type="match status" value="1"/>
</dbReference>
<evidence type="ECO:0000256" key="1">
    <source>
        <dbReference type="ARBA" id="ARBA00004651"/>
    </source>
</evidence>
<dbReference type="SUPFAM" id="SSF58104">
    <property type="entry name" value="Methyl-accepting chemotaxis protein (MCP) signaling domain"/>
    <property type="match status" value="1"/>
</dbReference>
<dbReference type="CDD" id="cd12912">
    <property type="entry name" value="PDC2_MCP_like"/>
    <property type="match status" value="1"/>
</dbReference>
<evidence type="ECO:0000256" key="9">
    <source>
        <dbReference type="PROSITE-ProRule" id="PRU00284"/>
    </source>
</evidence>
<comment type="similarity">
    <text evidence="8">Belongs to the methyl-accepting chemotaxis (MCP) protein family.</text>
</comment>
<keyword evidence="6 10" id="KW-0472">Membrane</keyword>
<dbReference type="InterPro" id="IPR033479">
    <property type="entry name" value="dCache_1"/>
</dbReference>
<gene>
    <name evidence="13" type="ORF">SpAn4DRAFT_1721</name>
</gene>